<dbReference type="EMBL" id="JH651384">
    <property type="protein sequence ID" value="EIJ34714.1"/>
    <property type="molecule type" value="Genomic_DNA"/>
</dbReference>
<dbReference type="OrthoDB" id="5629117at2"/>
<organism evidence="1 2">
    <name type="scientific">Thiothrix nivea (strain ATCC 35100 / DSM 5205 / JP2)</name>
    <dbReference type="NCBI Taxonomy" id="870187"/>
    <lineage>
        <taxon>Bacteria</taxon>
        <taxon>Pseudomonadati</taxon>
        <taxon>Pseudomonadota</taxon>
        <taxon>Gammaproteobacteria</taxon>
        <taxon>Thiotrichales</taxon>
        <taxon>Thiotrichaceae</taxon>
        <taxon>Thiothrix</taxon>
    </lineage>
</organism>
<dbReference type="Proteomes" id="UP000005317">
    <property type="component" value="Unassembled WGS sequence"/>
</dbReference>
<evidence type="ECO:0000313" key="2">
    <source>
        <dbReference type="Proteomes" id="UP000005317"/>
    </source>
</evidence>
<keyword evidence="2" id="KW-1185">Reference proteome</keyword>
<reference evidence="2" key="1">
    <citation type="journal article" date="2011" name="Stand. Genomic Sci.">
        <title>Genome sequence of the filamentous, gliding Thiothrix nivea neotype strain (JP2(T)).</title>
        <authorList>
            <person name="Lapidus A."/>
            <person name="Nolan M."/>
            <person name="Lucas S."/>
            <person name="Glavina Del Rio T."/>
            <person name="Tice H."/>
            <person name="Cheng J.F."/>
            <person name="Tapia R."/>
            <person name="Han C."/>
            <person name="Goodwin L."/>
            <person name="Pitluck S."/>
            <person name="Liolios K."/>
            <person name="Pagani I."/>
            <person name="Ivanova N."/>
            <person name="Huntemann M."/>
            <person name="Mavromatis K."/>
            <person name="Mikhailova N."/>
            <person name="Pati A."/>
            <person name="Chen A."/>
            <person name="Palaniappan K."/>
            <person name="Land M."/>
            <person name="Brambilla E.M."/>
            <person name="Rohde M."/>
            <person name="Abt B."/>
            <person name="Verbarg S."/>
            <person name="Goker M."/>
            <person name="Bristow J."/>
            <person name="Eisen J.A."/>
            <person name="Markowitz V."/>
            <person name="Hugenholtz P."/>
            <person name="Kyrpides N.C."/>
            <person name="Klenk H.P."/>
            <person name="Woyke T."/>
        </authorList>
    </citation>
    <scope>NUCLEOTIDE SEQUENCE [LARGE SCALE GENOMIC DNA]</scope>
    <source>
        <strain evidence="2">ATCC 35100 / DSM 5205 / JP2</strain>
    </source>
</reference>
<sequence length="65" mass="7084">MDMTSEKAPTQKVAYWPSGLWCDPETAALAAELGEFPADYQIAEFPADADPALIDKEVLQLVEGK</sequence>
<dbReference type="AlphaFoldDB" id="A0A656HFD9"/>
<accession>A0A656HFD9</accession>
<name>A0A656HFD9_THINJ</name>
<protein>
    <submittedName>
        <fullName evidence="1">Uncharacterized protein</fullName>
    </submittedName>
</protein>
<proteinExistence type="predicted"/>
<gene>
    <name evidence="1" type="ORF">Thini_2147</name>
</gene>
<dbReference type="RefSeq" id="WP_002708636.1">
    <property type="nucleotide sequence ID" value="NZ_JH651384.1"/>
</dbReference>
<evidence type="ECO:0000313" key="1">
    <source>
        <dbReference type="EMBL" id="EIJ34714.1"/>
    </source>
</evidence>